<evidence type="ECO:0000313" key="2">
    <source>
        <dbReference type="Proteomes" id="UP000265520"/>
    </source>
</evidence>
<protein>
    <submittedName>
        <fullName evidence="1">DUF674 family protein</fullName>
    </submittedName>
</protein>
<reference evidence="1 2" key="1">
    <citation type="journal article" date="2018" name="Front. Plant Sci.">
        <title>Red Clover (Trifolium pratense) and Zigzag Clover (T. medium) - A Picture of Genomic Similarities and Differences.</title>
        <authorList>
            <person name="Dluhosova J."/>
            <person name="Istvanek J."/>
            <person name="Nedelnik J."/>
            <person name="Repkova J."/>
        </authorList>
    </citation>
    <scope>NUCLEOTIDE SEQUENCE [LARGE SCALE GENOMIC DNA]</scope>
    <source>
        <strain evidence="2">cv. 10/8</strain>
        <tissue evidence="1">Leaf</tissue>
    </source>
</reference>
<comment type="caution">
    <text evidence="1">The sequence shown here is derived from an EMBL/GenBank/DDBJ whole genome shotgun (WGS) entry which is preliminary data.</text>
</comment>
<evidence type="ECO:0000313" key="1">
    <source>
        <dbReference type="EMBL" id="MCI47700.1"/>
    </source>
</evidence>
<accession>A0A392SIE7</accession>
<sequence>MSNLLGTSLNLFQKLGVNDIDAIDKQTVNIGKKEVIDLLKLSLISKT</sequence>
<proteinExistence type="predicted"/>
<dbReference type="InterPro" id="IPR007750">
    <property type="entry name" value="DUF674"/>
</dbReference>
<dbReference type="Pfam" id="PF05056">
    <property type="entry name" value="DUF674"/>
    <property type="match status" value="1"/>
</dbReference>
<dbReference type="AlphaFoldDB" id="A0A392SIE7"/>
<keyword evidence="2" id="KW-1185">Reference proteome</keyword>
<name>A0A392SIE7_9FABA</name>
<dbReference type="Proteomes" id="UP000265520">
    <property type="component" value="Unassembled WGS sequence"/>
</dbReference>
<feature type="non-terminal residue" evidence="1">
    <location>
        <position position="47"/>
    </location>
</feature>
<dbReference type="EMBL" id="LXQA010375794">
    <property type="protein sequence ID" value="MCI47700.1"/>
    <property type="molecule type" value="Genomic_DNA"/>
</dbReference>
<organism evidence="1 2">
    <name type="scientific">Trifolium medium</name>
    <dbReference type="NCBI Taxonomy" id="97028"/>
    <lineage>
        <taxon>Eukaryota</taxon>
        <taxon>Viridiplantae</taxon>
        <taxon>Streptophyta</taxon>
        <taxon>Embryophyta</taxon>
        <taxon>Tracheophyta</taxon>
        <taxon>Spermatophyta</taxon>
        <taxon>Magnoliopsida</taxon>
        <taxon>eudicotyledons</taxon>
        <taxon>Gunneridae</taxon>
        <taxon>Pentapetalae</taxon>
        <taxon>rosids</taxon>
        <taxon>fabids</taxon>
        <taxon>Fabales</taxon>
        <taxon>Fabaceae</taxon>
        <taxon>Papilionoideae</taxon>
        <taxon>50 kb inversion clade</taxon>
        <taxon>NPAAA clade</taxon>
        <taxon>Hologalegina</taxon>
        <taxon>IRL clade</taxon>
        <taxon>Trifolieae</taxon>
        <taxon>Trifolium</taxon>
    </lineage>
</organism>